<dbReference type="PROSITE" id="PS50994">
    <property type="entry name" value="INTEGRASE"/>
    <property type="match status" value="1"/>
</dbReference>
<proteinExistence type="predicted"/>
<evidence type="ECO:0000313" key="5">
    <source>
        <dbReference type="EMBL" id="GJT52111.1"/>
    </source>
</evidence>
<keyword evidence="1" id="KW-0479">Metal-binding</keyword>
<reference evidence="5" key="1">
    <citation type="journal article" date="2022" name="Int. J. Mol. Sci.">
        <title>Draft Genome of Tanacetum Coccineum: Genomic Comparison of Closely Related Tanacetum-Family Plants.</title>
        <authorList>
            <person name="Yamashiro T."/>
            <person name="Shiraishi A."/>
            <person name="Nakayama K."/>
            <person name="Satake H."/>
        </authorList>
    </citation>
    <scope>NUCLEOTIDE SEQUENCE</scope>
</reference>
<feature type="compositionally biased region" description="Low complexity" evidence="3">
    <location>
        <begin position="233"/>
        <end position="247"/>
    </location>
</feature>
<evidence type="ECO:0000256" key="1">
    <source>
        <dbReference type="ARBA" id="ARBA00022723"/>
    </source>
</evidence>
<dbReference type="Pfam" id="PF13976">
    <property type="entry name" value="gag_pre-integrs"/>
    <property type="match status" value="1"/>
</dbReference>
<dbReference type="InterPro" id="IPR013103">
    <property type="entry name" value="RVT_2"/>
</dbReference>
<keyword evidence="6" id="KW-1185">Reference proteome</keyword>
<organism evidence="5 6">
    <name type="scientific">Tanacetum coccineum</name>
    <dbReference type="NCBI Taxonomy" id="301880"/>
    <lineage>
        <taxon>Eukaryota</taxon>
        <taxon>Viridiplantae</taxon>
        <taxon>Streptophyta</taxon>
        <taxon>Embryophyta</taxon>
        <taxon>Tracheophyta</taxon>
        <taxon>Spermatophyta</taxon>
        <taxon>Magnoliopsida</taxon>
        <taxon>eudicotyledons</taxon>
        <taxon>Gunneridae</taxon>
        <taxon>Pentapetalae</taxon>
        <taxon>asterids</taxon>
        <taxon>campanulids</taxon>
        <taxon>Asterales</taxon>
        <taxon>Asteraceae</taxon>
        <taxon>Asteroideae</taxon>
        <taxon>Anthemideae</taxon>
        <taxon>Anthemidinae</taxon>
        <taxon>Tanacetum</taxon>
    </lineage>
</organism>
<keyword evidence="2" id="KW-0378">Hydrolase</keyword>
<dbReference type="CDD" id="cd09272">
    <property type="entry name" value="RNase_HI_RT_Ty1"/>
    <property type="match status" value="1"/>
</dbReference>
<accession>A0ABQ5EMG4</accession>
<dbReference type="InterPro" id="IPR012337">
    <property type="entry name" value="RNaseH-like_sf"/>
</dbReference>
<name>A0ABQ5EMG4_9ASTR</name>
<dbReference type="InterPro" id="IPR057670">
    <property type="entry name" value="SH3_retrovirus"/>
</dbReference>
<reference evidence="5" key="2">
    <citation type="submission" date="2022-01" db="EMBL/GenBank/DDBJ databases">
        <authorList>
            <person name="Yamashiro T."/>
            <person name="Shiraishi A."/>
            <person name="Satake H."/>
            <person name="Nakayama K."/>
        </authorList>
    </citation>
    <scope>NUCLEOTIDE SEQUENCE</scope>
</reference>
<evidence type="ECO:0000313" key="6">
    <source>
        <dbReference type="Proteomes" id="UP001151760"/>
    </source>
</evidence>
<feature type="domain" description="Integrase catalytic" evidence="4">
    <location>
        <begin position="352"/>
        <end position="554"/>
    </location>
</feature>
<comment type="caution">
    <text evidence="5">The sequence shown here is derived from an EMBL/GenBank/DDBJ whole genome shotgun (WGS) entry which is preliminary data.</text>
</comment>
<dbReference type="SUPFAM" id="SSF53098">
    <property type="entry name" value="Ribonuclease H-like"/>
    <property type="match status" value="2"/>
</dbReference>
<dbReference type="Gene3D" id="3.30.420.10">
    <property type="entry name" value="Ribonuclease H-like superfamily/Ribonuclease H"/>
    <property type="match status" value="2"/>
</dbReference>
<dbReference type="Pfam" id="PF25597">
    <property type="entry name" value="SH3_retrovirus"/>
    <property type="match status" value="2"/>
</dbReference>
<feature type="non-terminal residue" evidence="5">
    <location>
        <position position="1"/>
    </location>
</feature>
<dbReference type="PANTHER" id="PTHR42648">
    <property type="entry name" value="TRANSPOSASE, PUTATIVE-RELATED"/>
    <property type="match status" value="1"/>
</dbReference>
<dbReference type="InterPro" id="IPR036397">
    <property type="entry name" value="RNaseH_sf"/>
</dbReference>
<dbReference type="PANTHER" id="PTHR42648:SF32">
    <property type="entry name" value="RIBONUCLEASE H-LIKE DOMAIN, GAG-PRE-INTEGRASE DOMAIN PROTEIN-RELATED"/>
    <property type="match status" value="1"/>
</dbReference>
<dbReference type="Pfam" id="PF07727">
    <property type="entry name" value="RVT_2"/>
    <property type="match status" value="1"/>
</dbReference>
<dbReference type="InterPro" id="IPR039537">
    <property type="entry name" value="Retrotran_Ty1/copia-like"/>
</dbReference>
<dbReference type="Proteomes" id="UP001151760">
    <property type="component" value="Unassembled WGS sequence"/>
</dbReference>
<sequence>DFQDSQEYLNDLEEEYQARALLAKSKRFFNKGTQRFSSAKATGQTECHKCRKKGLPRTLKPNTTKVKAKVALLSSSTSASKAATVKNKGLIVEAYEWDKEEVSSNDNEMVEVKVIMELAEDNDVISKEDVKNAITETLLNSSNKVNQCISEQIPTQKKRILGVDQLTEDPSSSGQKDLVFVKSSADDTKVSIPVVERSWLSEAEGFILSNHDTGRILPAESQRNTTDPPVAVTDSSTTDYNSTDESSVCSAPLPPLKKLDGAEPIFGPKTIKSILRSKSTFKAETLKGVIINEPSSALAKGNKSSSALKINSALDGKLKSANIKDDPPLVIVMKELNNLKLQISKNQLSYSRKNQPQQCDIRKPIWYLDSGCSRHMTGVKSCGSIKCNGIAFIKVAFVKALKYNFISISRLCDVKYIVQFDEKRETIFNSNKEVVMIAPRVRDVYVLDMTSSAQESCFFAKAFDNLNWNSILVNFCNEKGISQNFSSPYTPEQNDVAEKKNRTLIEAARTMLSGSVFLKQYWTEAVATACYTQNRSTIVKRHLKTPYEIFRKRIPNINFIHVFRCPVYIHNHKDHLRKFDEKVDDGYLLRYSLVSKAFRVFNTIRQQIKETYHITFDESLDAIKFSKPLVDNINITETERYPPDEHLHPYEPSQRYQTNRNNVIFIEPYECPEPVVFETEVPSYQNGQTDQNDHNDQNDQSAQTDEILNDDQFEHSNYTNDKQIIDNLPNTEDIQIFEHLSSLNFLSEEEPKRNKRDETRIVIKNKARLVAQGYNQQEGIDYDETFAPVARLEAIKIFLAFVTYMNFIVYQMDVKSAFLNGKLKKKFMSNNLQVLRAMSSPTMYANWTKPFMDINKLQEHGFDDSDLSKPARGKGRCILVVSCGLLLSEWRSKSGVTHILRLIDVVDYVSRAAAMMFVCFSIVHLKRIWKRRSSVLMCVSDDCISATLPAPQDQSQSDKLERPDIFALESVTALNPRLIAKDFRNLGRKLVAIRRVLGYVKDLIDNILEKKKVDPHDLKVTPTPNRANDKAHIRPPHLLQKTYKMSDKVLKSKKLKFNLFFVSQMCDKKNSVLFTKTECLVLSPDFKLLDESQVFLKVPIQNNMYSFDLKNVVPSGGLTCLFAKATIDKSNLWHSRLGHINFKTMNKLVRGNLVRGLPSKPFENDHNCVACQKRKQHKVSYKTKLVSSISQPLQMLHMDLFGPTSVRSINHKTYCLVVTDDNSRCDNGTEFKNNDMNQFYGMKGIKREFSVARTPQQNRVAKRKNKTLIENRVLVTKPHNKTPYELLLGRPPSISFMRPFGCPVTILNTLDPLGKFDGKADEGFLVGYSINSKAFRVFNTRTRKVEENLHINFLENKPNVAVKRIFRYLKRQLNWSLLVILGIHIDLEAFLIVLYRASLDKKSTTGGCQFLGKRLISWQCKKQTIVSNSTTKAEYVAAANCCGQVLWIQNQMLDYGFNFMNTKIHIDDESTICIVKNPVFHSKTKHIKIRHNHKESHLIAIKRIFRKSTLGACQLLGGKLVCWSAKKQQSVAMSSAEVEYVVVVGCCANILWMKSKLTDYDIIYEKVPIFCDNTSAIAISNNPVLHSRTKHIDIRYHFIRDHILKGDIELYFIPTQYQIVNIFTKPLDEPTFKRLIVELGMLNIDSKPEPLVLTEEK</sequence>
<evidence type="ECO:0000256" key="2">
    <source>
        <dbReference type="ARBA" id="ARBA00022801"/>
    </source>
</evidence>
<gene>
    <name evidence="5" type="ORF">Tco_0978268</name>
</gene>
<dbReference type="InterPro" id="IPR001584">
    <property type="entry name" value="Integrase_cat-core"/>
</dbReference>
<dbReference type="EMBL" id="BQNB010016465">
    <property type="protein sequence ID" value="GJT52111.1"/>
    <property type="molecule type" value="Genomic_DNA"/>
</dbReference>
<dbReference type="InterPro" id="IPR025724">
    <property type="entry name" value="GAG-pre-integrase_dom"/>
</dbReference>
<evidence type="ECO:0000259" key="4">
    <source>
        <dbReference type="PROSITE" id="PS50994"/>
    </source>
</evidence>
<protein>
    <submittedName>
        <fullName evidence="5">Retrovirus-related pol polyprotein from transposon TNT 1-94</fullName>
    </submittedName>
</protein>
<feature type="region of interest" description="Disordered" evidence="3">
    <location>
        <begin position="219"/>
        <end position="249"/>
    </location>
</feature>
<evidence type="ECO:0000256" key="3">
    <source>
        <dbReference type="SAM" id="MobiDB-lite"/>
    </source>
</evidence>